<protein>
    <recommendedName>
        <fullName evidence="3">JNK1/MAPK8-associated membrane protein</fullName>
    </recommendedName>
</protein>
<evidence type="ECO:0000256" key="1">
    <source>
        <dbReference type="SAM" id="Phobius"/>
    </source>
</evidence>
<feature type="transmembrane region" description="Helical" evidence="1">
    <location>
        <begin position="200"/>
        <end position="219"/>
    </location>
</feature>
<evidence type="ECO:0000313" key="2">
    <source>
        <dbReference type="EMBL" id="KAL0269609.1"/>
    </source>
</evidence>
<name>A0AAW2HI60_9NEOP</name>
<evidence type="ECO:0008006" key="3">
    <source>
        <dbReference type="Google" id="ProtNLM"/>
    </source>
</evidence>
<feature type="transmembrane region" description="Helical" evidence="1">
    <location>
        <begin position="176"/>
        <end position="194"/>
    </location>
</feature>
<dbReference type="GO" id="GO:0031625">
    <property type="term" value="F:ubiquitin protein ligase binding"/>
    <property type="evidence" value="ECO:0007669"/>
    <property type="project" value="TreeGrafter"/>
</dbReference>
<dbReference type="Pfam" id="PF05571">
    <property type="entry name" value="JAMP"/>
    <property type="match status" value="1"/>
</dbReference>
<feature type="transmembrane region" description="Helical" evidence="1">
    <location>
        <begin position="144"/>
        <end position="164"/>
    </location>
</feature>
<feature type="transmembrane region" description="Helical" evidence="1">
    <location>
        <begin position="47"/>
        <end position="67"/>
    </location>
</feature>
<accession>A0AAW2HI60</accession>
<dbReference type="GO" id="GO:0006986">
    <property type="term" value="P:response to unfolded protein"/>
    <property type="evidence" value="ECO:0007669"/>
    <property type="project" value="InterPro"/>
</dbReference>
<keyword evidence="1" id="KW-0472">Membrane</keyword>
<keyword evidence="1" id="KW-0812">Transmembrane</keyword>
<sequence length="299" mass="34017">MHCPGLYCGRTLLENGNWSDCGACPRGYRTNSSYCIPCNDSPEFYDWLYLAFVVLVVLVLHWFCIDLSTPKKSFSKDVFIIHLSALIEVCIAAAVTLLLVEPFGTWQIRSCKVKYLSDWYTLFHNPNPNYEEVLLCTQEAVYPLYSMVFIFYSLATIVMLIIRLTFSKYFVLGKMSLYAALHFYPVIAFIQAIFGGIIYYTFPYLVIVATLISSAIHFAQRLDQSMVALVLYTVTDPRNLVILFGHWSFLAYGIVSAIELKGLSFQWSLESAILALVPVPTVFYILTAKFTDPSKVHIE</sequence>
<feature type="transmembrane region" description="Helical" evidence="1">
    <location>
        <begin position="79"/>
        <end position="100"/>
    </location>
</feature>
<comment type="caution">
    <text evidence="2">The sequence shown here is derived from an EMBL/GenBank/DDBJ whole genome shotgun (WGS) entry which is preliminary data.</text>
</comment>
<dbReference type="PANTHER" id="PTHR12740:SF4">
    <property type="entry name" value="JNK1_MAPK8-ASSOCIATED MEMBRANE PROTEIN"/>
    <property type="match status" value="1"/>
</dbReference>
<proteinExistence type="predicted"/>
<organism evidence="2">
    <name type="scientific">Menopon gallinae</name>
    <name type="common">poultry shaft louse</name>
    <dbReference type="NCBI Taxonomy" id="328185"/>
    <lineage>
        <taxon>Eukaryota</taxon>
        <taxon>Metazoa</taxon>
        <taxon>Ecdysozoa</taxon>
        <taxon>Arthropoda</taxon>
        <taxon>Hexapoda</taxon>
        <taxon>Insecta</taxon>
        <taxon>Pterygota</taxon>
        <taxon>Neoptera</taxon>
        <taxon>Paraneoptera</taxon>
        <taxon>Psocodea</taxon>
        <taxon>Troctomorpha</taxon>
        <taxon>Phthiraptera</taxon>
        <taxon>Amblycera</taxon>
        <taxon>Menoponidae</taxon>
        <taxon>Menopon</taxon>
    </lineage>
</organism>
<gene>
    <name evidence="2" type="ORF">PYX00_007284</name>
</gene>
<dbReference type="AlphaFoldDB" id="A0AAW2HI60"/>
<dbReference type="PANTHER" id="PTHR12740">
    <property type="entry name" value="JNK1/MAPK8-ASSOCIATED MEMBRANE PROTEIN"/>
    <property type="match status" value="1"/>
</dbReference>
<reference evidence="2" key="1">
    <citation type="journal article" date="2024" name="Gigascience">
        <title>Chromosome-level genome of the poultry shaft louse Menopon gallinae provides insight into the host-switching and adaptive evolution of parasitic lice.</title>
        <authorList>
            <person name="Xu Y."/>
            <person name="Ma L."/>
            <person name="Liu S."/>
            <person name="Liang Y."/>
            <person name="Liu Q."/>
            <person name="He Z."/>
            <person name="Tian L."/>
            <person name="Duan Y."/>
            <person name="Cai W."/>
            <person name="Li H."/>
            <person name="Song F."/>
        </authorList>
    </citation>
    <scope>NUCLEOTIDE SEQUENCE</scope>
    <source>
        <strain evidence="2">Cailab_2023a</strain>
    </source>
</reference>
<dbReference type="GO" id="GO:0036503">
    <property type="term" value="P:ERAD pathway"/>
    <property type="evidence" value="ECO:0007669"/>
    <property type="project" value="TreeGrafter"/>
</dbReference>
<dbReference type="InterPro" id="IPR008485">
    <property type="entry name" value="JAMP"/>
</dbReference>
<keyword evidence="1" id="KW-1133">Transmembrane helix</keyword>
<feature type="transmembrane region" description="Helical" evidence="1">
    <location>
        <begin position="240"/>
        <end position="258"/>
    </location>
</feature>
<dbReference type="GO" id="GO:0016020">
    <property type="term" value="C:membrane"/>
    <property type="evidence" value="ECO:0007669"/>
    <property type="project" value="InterPro"/>
</dbReference>
<feature type="transmembrane region" description="Helical" evidence="1">
    <location>
        <begin position="264"/>
        <end position="286"/>
    </location>
</feature>
<dbReference type="EMBL" id="JARGDH010000004">
    <property type="protein sequence ID" value="KAL0269609.1"/>
    <property type="molecule type" value="Genomic_DNA"/>
</dbReference>